<name>A0A8S1ET49_9PELO</name>
<sequence length="291" mass="33462">MLILMYKCPRYFQKYRILLILHVFGNFSFDLFMSFFWNPIFILPYMIACTTGIAWQYPFEMFLLFIINIIYTGIVILHMFEYRMKASLAPCQNGPKLVEISQILIKIGCVLAILLVLYCRDIFANSAINQKFNGTPPVEAFCPQCILLVDFNFIPCAFLFFLSSMLVAHASLLIVYCALNCYASLQKLKSRVSPRTHELQRQFLRGLLIQMSVHFALLGLPTMLLVVATWHQFVYSNWTHLIHFFTILISAQGGISTTVMLISTKPLLRNLLQKLKRNTSTTSDLVIINVS</sequence>
<dbReference type="EMBL" id="CADEPM010000004">
    <property type="protein sequence ID" value="CAB3405208.1"/>
    <property type="molecule type" value="Genomic_DNA"/>
</dbReference>
<organism evidence="2 3">
    <name type="scientific">Caenorhabditis bovis</name>
    <dbReference type="NCBI Taxonomy" id="2654633"/>
    <lineage>
        <taxon>Eukaryota</taxon>
        <taxon>Metazoa</taxon>
        <taxon>Ecdysozoa</taxon>
        <taxon>Nematoda</taxon>
        <taxon>Chromadorea</taxon>
        <taxon>Rhabditida</taxon>
        <taxon>Rhabditina</taxon>
        <taxon>Rhabditomorpha</taxon>
        <taxon>Rhabditoidea</taxon>
        <taxon>Rhabditidae</taxon>
        <taxon>Peloderinae</taxon>
        <taxon>Caenorhabditis</taxon>
    </lineage>
</organism>
<dbReference type="InterPro" id="IPR019422">
    <property type="entry name" value="7TM_GPCR_serpentine_rcpt_Srh"/>
</dbReference>
<feature type="transmembrane region" description="Helical" evidence="1">
    <location>
        <begin position="100"/>
        <end position="119"/>
    </location>
</feature>
<evidence type="ECO:0008006" key="4">
    <source>
        <dbReference type="Google" id="ProtNLM"/>
    </source>
</evidence>
<keyword evidence="1" id="KW-0472">Membrane</keyword>
<keyword evidence="1" id="KW-0812">Transmembrane</keyword>
<feature type="transmembrane region" description="Helical" evidence="1">
    <location>
        <begin position="12"/>
        <end position="29"/>
    </location>
</feature>
<evidence type="ECO:0000256" key="1">
    <source>
        <dbReference type="SAM" id="Phobius"/>
    </source>
</evidence>
<comment type="caution">
    <text evidence="2">The sequence shown here is derived from an EMBL/GenBank/DDBJ whole genome shotgun (WGS) entry which is preliminary data.</text>
</comment>
<dbReference type="AlphaFoldDB" id="A0A8S1ET49"/>
<dbReference type="Pfam" id="PF10318">
    <property type="entry name" value="7TM_GPCR_Srh"/>
    <property type="match status" value="1"/>
</dbReference>
<reference evidence="2 3" key="1">
    <citation type="submission" date="2020-04" db="EMBL/GenBank/DDBJ databases">
        <authorList>
            <person name="Laetsch R D."/>
            <person name="Stevens L."/>
            <person name="Kumar S."/>
            <person name="Blaxter L. M."/>
        </authorList>
    </citation>
    <scope>NUCLEOTIDE SEQUENCE [LARGE SCALE GENOMIC DNA]</scope>
</reference>
<protein>
    <recommendedName>
        <fullName evidence="4">Serpentine Receptor, class H</fullName>
    </recommendedName>
</protein>
<evidence type="ECO:0000313" key="2">
    <source>
        <dbReference type="EMBL" id="CAB3405208.1"/>
    </source>
</evidence>
<feature type="transmembrane region" description="Helical" evidence="1">
    <location>
        <begin position="62"/>
        <end position="80"/>
    </location>
</feature>
<evidence type="ECO:0000313" key="3">
    <source>
        <dbReference type="Proteomes" id="UP000494206"/>
    </source>
</evidence>
<dbReference type="Proteomes" id="UP000494206">
    <property type="component" value="Unassembled WGS sequence"/>
</dbReference>
<feature type="transmembrane region" description="Helical" evidence="1">
    <location>
        <begin position="166"/>
        <end position="185"/>
    </location>
</feature>
<keyword evidence="3" id="KW-1185">Reference proteome</keyword>
<gene>
    <name evidence="2" type="ORF">CBOVIS_LOCUS7433</name>
</gene>
<keyword evidence="1" id="KW-1133">Transmembrane helix</keyword>
<feature type="transmembrane region" description="Helical" evidence="1">
    <location>
        <begin position="140"/>
        <end position="160"/>
    </location>
</feature>
<feature type="transmembrane region" description="Helical" evidence="1">
    <location>
        <begin position="242"/>
        <end position="268"/>
    </location>
</feature>
<accession>A0A8S1ET49</accession>
<dbReference type="PANTHER" id="PTHR47405:SF3">
    <property type="entry name" value="SERPENTINE RECEPTOR, CLASS H"/>
    <property type="match status" value="1"/>
</dbReference>
<proteinExistence type="predicted"/>
<dbReference type="PANTHER" id="PTHR47405">
    <property type="entry name" value="SERPENTINE RECEPTOR, CLASS H-RELATED"/>
    <property type="match status" value="1"/>
</dbReference>
<feature type="transmembrane region" description="Helical" evidence="1">
    <location>
        <begin position="206"/>
        <end position="230"/>
    </location>
</feature>